<keyword evidence="3" id="KW-1185">Reference proteome</keyword>
<accession>Q1IS90</accession>
<dbReference type="RefSeq" id="WP_011522062.1">
    <property type="nucleotide sequence ID" value="NC_008009.1"/>
</dbReference>
<dbReference type="Pfam" id="PF13302">
    <property type="entry name" value="Acetyltransf_3"/>
    <property type="match status" value="1"/>
</dbReference>
<name>Q1IS90_KORVE</name>
<dbReference type="eggNOG" id="COG1670">
    <property type="taxonomic scope" value="Bacteria"/>
</dbReference>
<dbReference type="KEGG" id="aba:Acid345_1258"/>
<gene>
    <name evidence="2" type="ordered locus">Acid345_1258</name>
</gene>
<dbReference type="PANTHER" id="PTHR43610">
    <property type="entry name" value="BLL6696 PROTEIN"/>
    <property type="match status" value="1"/>
</dbReference>
<dbReference type="PANTHER" id="PTHR43610:SF1">
    <property type="entry name" value="N-ACETYLTRANSFERASE DOMAIN-CONTAINING PROTEIN"/>
    <property type="match status" value="1"/>
</dbReference>
<dbReference type="STRING" id="204669.Acid345_1258"/>
<dbReference type="OrthoDB" id="9795199at2"/>
<evidence type="ECO:0000313" key="2">
    <source>
        <dbReference type="EMBL" id="ABF40260.1"/>
    </source>
</evidence>
<dbReference type="GO" id="GO:0016747">
    <property type="term" value="F:acyltransferase activity, transferring groups other than amino-acyl groups"/>
    <property type="evidence" value="ECO:0007669"/>
    <property type="project" value="InterPro"/>
</dbReference>
<dbReference type="Gene3D" id="3.40.630.30">
    <property type="match status" value="1"/>
</dbReference>
<dbReference type="PROSITE" id="PS51186">
    <property type="entry name" value="GNAT"/>
    <property type="match status" value="1"/>
</dbReference>
<protein>
    <submittedName>
        <fullName evidence="2">GCN5-related N-acetyltransferase</fullName>
    </submittedName>
</protein>
<evidence type="ECO:0000313" key="3">
    <source>
        <dbReference type="Proteomes" id="UP000002432"/>
    </source>
</evidence>
<dbReference type="AlphaFoldDB" id="Q1IS90"/>
<dbReference type="InterPro" id="IPR000182">
    <property type="entry name" value="GNAT_dom"/>
</dbReference>
<evidence type="ECO:0000259" key="1">
    <source>
        <dbReference type="PROSITE" id="PS51186"/>
    </source>
</evidence>
<sequence>MPRVTILGSGLALRPLGAEHAPALVRASADGNLSELQWTNVPNATNVAEYIGLALEHHAQGLALPFVMEILETGKIVGTTRIFKIDLPNRAAEIGHTWIAGRWQRSFVNTESKYLLLRYAFEEMKLIRVQLYTDENNTASRAAILRLGAKEEGILRKERIMADGRIRTTVVFSIIDDEWPAIRARLEERLRRGGVEPTYQMEAFAP</sequence>
<dbReference type="HOGENOM" id="CLU_013985_1_0_0"/>
<feature type="domain" description="N-acetyltransferase" evidence="1">
    <location>
        <begin position="11"/>
        <end position="166"/>
    </location>
</feature>
<dbReference type="Proteomes" id="UP000002432">
    <property type="component" value="Chromosome"/>
</dbReference>
<dbReference type="EnsemblBacteria" id="ABF40260">
    <property type="protein sequence ID" value="ABF40260"/>
    <property type="gene ID" value="Acid345_1258"/>
</dbReference>
<dbReference type="EMBL" id="CP000360">
    <property type="protein sequence ID" value="ABF40260.1"/>
    <property type="molecule type" value="Genomic_DNA"/>
</dbReference>
<proteinExistence type="predicted"/>
<reference evidence="2 3" key="1">
    <citation type="journal article" date="2009" name="Appl. Environ. Microbiol.">
        <title>Three genomes from the phylum Acidobacteria provide insight into the lifestyles of these microorganisms in soils.</title>
        <authorList>
            <person name="Ward N.L."/>
            <person name="Challacombe J.F."/>
            <person name="Janssen P.H."/>
            <person name="Henrissat B."/>
            <person name="Coutinho P.M."/>
            <person name="Wu M."/>
            <person name="Xie G."/>
            <person name="Haft D.H."/>
            <person name="Sait M."/>
            <person name="Badger J."/>
            <person name="Barabote R.D."/>
            <person name="Bradley B."/>
            <person name="Brettin T.S."/>
            <person name="Brinkac L.M."/>
            <person name="Bruce D."/>
            <person name="Creasy T."/>
            <person name="Daugherty S.C."/>
            <person name="Davidsen T.M."/>
            <person name="DeBoy R.T."/>
            <person name="Detter J.C."/>
            <person name="Dodson R.J."/>
            <person name="Durkin A.S."/>
            <person name="Ganapathy A."/>
            <person name="Gwinn-Giglio M."/>
            <person name="Han C.S."/>
            <person name="Khouri H."/>
            <person name="Kiss H."/>
            <person name="Kothari S.P."/>
            <person name="Madupu R."/>
            <person name="Nelson K.E."/>
            <person name="Nelson W.C."/>
            <person name="Paulsen I."/>
            <person name="Penn K."/>
            <person name="Ren Q."/>
            <person name="Rosovitz M.J."/>
            <person name="Selengut J.D."/>
            <person name="Shrivastava S."/>
            <person name="Sullivan S.A."/>
            <person name="Tapia R."/>
            <person name="Thompson L.S."/>
            <person name="Watkins K.L."/>
            <person name="Yang Q."/>
            <person name="Yu C."/>
            <person name="Zafar N."/>
            <person name="Zhou L."/>
            <person name="Kuske C.R."/>
        </authorList>
    </citation>
    <scope>NUCLEOTIDE SEQUENCE [LARGE SCALE GENOMIC DNA]</scope>
    <source>
        <strain evidence="2 3">Ellin345</strain>
    </source>
</reference>
<organism evidence="2 3">
    <name type="scientific">Koribacter versatilis (strain Ellin345)</name>
    <dbReference type="NCBI Taxonomy" id="204669"/>
    <lineage>
        <taxon>Bacteria</taxon>
        <taxon>Pseudomonadati</taxon>
        <taxon>Acidobacteriota</taxon>
        <taxon>Terriglobia</taxon>
        <taxon>Terriglobales</taxon>
        <taxon>Candidatus Korobacteraceae</taxon>
        <taxon>Candidatus Korobacter</taxon>
    </lineage>
</organism>
<dbReference type="InterPro" id="IPR016181">
    <property type="entry name" value="Acyl_CoA_acyltransferase"/>
</dbReference>
<dbReference type="SUPFAM" id="SSF55729">
    <property type="entry name" value="Acyl-CoA N-acyltransferases (Nat)"/>
    <property type="match status" value="1"/>
</dbReference>